<dbReference type="EMBL" id="UZAK01039884">
    <property type="protein sequence ID" value="VDP63720.1"/>
    <property type="molecule type" value="Genomic_DNA"/>
</dbReference>
<name>A0A183KR28_9TREM</name>
<dbReference type="AlphaFoldDB" id="A0A183KR28"/>
<proteinExistence type="predicted"/>
<organism evidence="3">
    <name type="scientific">Schistosoma curassoni</name>
    <dbReference type="NCBI Taxonomy" id="6186"/>
    <lineage>
        <taxon>Eukaryota</taxon>
        <taxon>Metazoa</taxon>
        <taxon>Spiralia</taxon>
        <taxon>Lophotrochozoa</taxon>
        <taxon>Platyhelminthes</taxon>
        <taxon>Trematoda</taxon>
        <taxon>Digenea</taxon>
        <taxon>Strigeidida</taxon>
        <taxon>Schistosomatoidea</taxon>
        <taxon>Schistosomatidae</taxon>
        <taxon>Schistosoma</taxon>
    </lineage>
</organism>
<evidence type="ECO:0000313" key="3">
    <source>
        <dbReference type="WBParaSite" id="SCUD_0001751701-mRNA-1"/>
    </source>
</evidence>
<dbReference type="Proteomes" id="UP000279833">
    <property type="component" value="Unassembled WGS sequence"/>
</dbReference>
<dbReference type="WBParaSite" id="SCUD_0001751701-mRNA-1">
    <property type="protein sequence ID" value="SCUD_0001751701-mRNA-1"/>
    <property type="gene ID" value="SCUD_0001751701"/>
</dbReference>
<accession>A0A183KR28</accession>
<protein>
    <submittedName>
        <fullName evidence="1 3">Uncharacterized protein</fullName>
    </submittedName>
</protein>
<keyword evidence="2" id="KW-1185">Reference proteome</keyword>
<evidence type="ECO:0000313" key="2">
    <source>
        <dbReference type="Proteomes" id="UP000279833"/>
    </source>
</evidence>
<evidence type="ECO:0000313" key="1">
    <source>
        <dbReference type="EMBL" id="VDP63720.1"/>
    </source>
</evidence>
<reference evidence="1 2" key="2">
    <citation type="submission" date="2018-11" db="EMBL/GenBank/DDBJ databases">
        <authorList>
            <consortium name="Pathogen Informatics"/>
        </authorList>
    </citation>
    <scope>NUCLEOTIDE SEQUENCE [LARGE SCALE GENOMIC DNA]</scope>
    <source>
        <strain evidence="1">Dakar</strain>
        <strain evidence="2">Dakar, Senegal</strain>
    </source>
</reference>
<reference evidence="3" key="1">
    <citation type="submission" date="2016-06" db="UniProtKB">
        <authorList>
            <consortium name="WormBaseParasite"/>
        </authorList>
    </citation>
    <scope>IDENTIFICATION</scope>
</reference>
<sequence length="37" mass="4525">MKMVRLVSSTFKILHTNYRQCFLFFCREAKELSLIDR</sequence>
<gene>
    <name evidence="1" type="ORF">SCUD_LOCUS17514</name>
</gene>